<proteinExistence type="predicted"/>
<evidence type="ECO:0000313" key="3">
    <source>
        <dbReference type="Proteomes" id="UP001469553"/>
    </source>
</evidence>
<protein>
    <submittedName>
        <fullName evidence="2">Uncharacterized protein</fullName>
    </submittedName>
</protein>
<gene>
    <name evidence="2" type="ORF">AMECASPLE_023159</name>
</gene>
<keyword evidence="3" id="KW-1185">Reference proteome</keyword>
<organism evidence="2 3">
    <name type="scientific">Ameca splendens</name>
    <dbReference type="NCBI Taxonomy" id="208324"/>
    <lineage>
        <taxon>Eukaryota</taxon>
        <taxon>Metazoa</taxon>
        <taxon>Chordata</taxon>
        <taxon>Craniata</taxon>
        <taxon>Vertebrata</taxon>
        <taxon>Euteleostomi</taxon>
        <taxon>Actinopterygii</taxon>
        <taxon>Neopterygii</taxon>
        <taxon>Teleostei</taxon>
        <taxon>Neoteleostei</taxon>
        <taxon>Acanthomorphata</taxon>
        <taxon>Ovalentaria</taxon>
        <taxon>Atherinomorphae</taxon>
        <taxon>Cyprinodontiformes</taxon>
        <taxon>Goodeidae</taxon>
        <taxon>Ameca</taxon>
    </lineage>
</organism>
<feature type="non-terminal residue" evidence="2">
    <location>
        <position position="1"/>
    </location>
</feature>
<reference evidence="2 3" key="1">
    <citation type="submission" date="2021-06" db="EMBL/GenBank/DDBJ databases">
        <authorList>
            <person name="Palmer J.M."/>
        </authorList>
    </citation>
    <scope>NUCLEOTIDE SEQUENCE [LARGE SCALE GENOMIC DNA]</scope>
    <source>
        <strain evidence="2 3">AS_MEX2019</strain>
        <tissue evidence="2">Muscle</tissue>
    </source>
</reference>
<name>A0ABV0YFF0_9TELE</name>
<dbReference type="Proteomes" id="UP001469553">
    <property type="component" value="Unassembled WGS sequence"/>
</dbReference>
<evidence type="ECO:0000313" key="2">
    <source>
        <dbReference type="EMBL" id="MEQ2292436.1"/>
    </source>
</evidence>
<sequence>GEESWQGEGYAERDVTGRDENPASPHQRGDERKMDGGGREEVEWEKLRKADQQRWRSEAKRERSVMRRWSRSGDRVEKMGTPERE</sequence>
<feature type="region of interest" description="Disordered" evidence="1">
    <location>
        <begin position="1"/>
        <end position="85"/>
    </location>
</feature>
<accession>A0ABV0YFF0</accession>
<comment type="caution">
    <text evidence="2">The sequence shown here is derived from an EMBL/GenBank/DDBJ whole genome shotgun (WGS) entry which is preliminary data.</text>
</comment>
<evidence type="ECO:0000256" key="1">
    <source>
        <dbReference type="SAM" id="MobiDB-lite"/>
    </source>
</evidence>
<feature type="compositionally biased region" description="Basic and acidic residues" evidence="1">
    <location>
        <begin position="10"/>
        <end position="85"/>
    </location>
</feature>
<dbReference type="EMBL" id="JAHRIP010030328">
    <property type="protein sequence ID" value="MEQ2292436.1"/>
    <property type="molecule type" value="Genomic_DNA"/>
</dbReference>